<sequence>MTVNSLTRSKPAAPKEPGMNDIPTPTRTGVPIPDLTGADRCESCNQPAQSAWLVTSASVNPLLFCGHHTRRHLAKLQAAAPFASLINPGVTFP</sequence>
<keyword evidence="3" id="KW-0614">Plasmid</keyword>
<dbReference type="Proteomes" id="UP001321486">
    <property type="component" value="Plasmid pNBRC108728a"/>
</dbReference>
<protein>
    <recommendedName>
        <fullName evidence="2">DUF7455 domain-containing protein</fullName>
    </recommendedName>
</protein>
<dbReference type="EMBL" id="AP027733">
    <property type="protein sequence ID" value="BDZ52608.1"/>
    <property type="molecule type" value="Genomic_DNA"/>
</dbReference>
<evidence type="ECO:0000259" key="2">
    <source>
        <dbReference type="Pfam" id="PF24254"/>
    </source>
</evidence>
<name>A0ABM8GVV4_9MICO</name>
<feature type="region of interest" description="Disordered" evidence="1">
    <location>
        <begin position="1"/>
        <end position="34"/>
    </location>
</feature>
<dbReference type="RefSeq" id="WP_286346890.1">
    <property type="nucleotide sequence ID" value="NZ_AP027733.1"/>
</dbReference>
<geneLocation type="plasmid" evidence="3 4">
    <name>pNBRC108728a</name>
</geneLocation>
<dbReference type="InterPro" id="IPR055878">
    <property type="entry name" value="DUF7455"/>
</dbReference>
<dbReference type="Pfam" id="PF24254">
    <property type="entry name" value="DUF7455"/>
    <property type="match status" value="1"/>
</dbReference>
<evidence type="ECO:0000313" key="4">
    <source>
        <dbReference type="Proteomes" id="UP001321486"/>
    </source>
</evidence>
<gene>
    <name evidence="3" type="ORF">GCM10025867_48490</name>
</gene>
<evidence type="ECO:0000313" key="3">
    <source>
        <dbReference type="EMBL" id="BDZ52608.1"/>
    </source>
</evidence>
<proteinExistence type="predicted"/>
<reference evidence="4" key="1">
    <citation type="journal article" date="2019" name="Int. J. Syst. Evol. Microbiol.">
        <title>The Global Catalogue of Microorganisms (GCM) 10K type strain sequencing project: providing services to taxonomists for standard genome sequencing and annotation.</title>
        <authorList>
            <consortium name="The Broad Institute Genomics Platform"/>
            <consortium name="The Broad Institute Genome Sequencing Center for Infectious Disease"/>
            <person name="Wu L."/>
            <person name="Ma J."/>
        </authorList>
    </citation>
    <scope>NUCLEOTIDE SEQUENCE [LARGE SCALE GENOMIC DNA]</scope>
    <source>
        <strain evidence="4">NBRC 108728</strain>
    </source>
</reference>
<accession>A0ABM8GVV4</accession>
<feature type="domain" description="DUF7455" evidence="2">
    <location>
        <begin position="35"/>
        <end position="80"/>
    </location>
</feature>
<keyword evidence="4" id="KW-1185">Reference proteome</keyword>
<organism evidence="3 4">
    <name type="scientific">Frondihabitans sucicola</name>
    <dbReference type="NCBI Taxonomy" id="1268041"/>
    <lineage>
        <taxon>Bacteria</taxon>
        <taxon>Bacillati</taxon>
        <taxon>Actinomycetota</taxon>
        <taxon>Actinomycetes</taxon>
        <taxon>Micrococcales</taxon>
        <taxon>Microbacteriaceae</taxon>
        <taxon>Frondihabitans</taxon>
    </lineage>
</organism>
<evidence type="ECO:0000256" key="1">
    <source>
        <dbReference type="SAM" id="MobiDB-lite"/>
    </source>
</evidence>